<gene>
    <name evidence="3" type="ORF">UCREL1_5200</name>
</gene>
<dbReference type="SUPFAM" id="SSF48452">
    <property type="entry name" value="TPR-like"/>
    <property type="match status" value="1"/>
</dbReference>
<dbReference type="Pfam" id="PF14737">
    <property type="entry name" value="DUF4470"/>
    <property type="match status" value="1"/>
</dbReference>
<evidence type="ECO:0000313" key="4">
    <source>
        <dbReference type="Proteomes" id="UP000012174"/>
    </source>
</evidence>
<keyword evidence="4" id="KW-1185">Reference proteome</keyword>
<dbReference type="OMA" id="TRTATCW"/>
<evidence type="ECO:0000313" key="3">
    <source>
        <dbReference type="EMBL" id="EMR67801.1"/>
    </source>
</evidence>
<name>M7TD26_EUTLA</name>
<dbReference type="EMBL" id="KB706350">
    <property type="protein sequence ID" value="EMR67801.1"/>
    <property type="molecule type" value="Genomic_DNA"/>
</dbReference>
<evidence type="ECO:0000256" key="1">
    <source>
        <dbReference type="SAM" id="MobiDB-lite"/>
    </source>
</evidence>
<reference evidence="4" key="1">
    <citation type="journal article" date="2013" name="Genome Announc.">
        <title>Draft genome sequence of the grapevine dieback fungus Eutypa lata UCR-EL1.</title>
        <authorList>
            <person name="Blanco-Ulate B."/>
            <person name="Rolshausen P.E."/>
            <person name="Cantu D."/>
        </authorList>
    </citation>
    <scope>NUCLEOTIDE SEQUENCE [LARGE SCALE GENOMIC DNA]</scope>
    <source>
        <strain evidence="4">UCR-EL1</strain>
    </source>
</reference>
<dbReference type="eggNOG" id="ENOG502S1W1">
    <property type="taxonomic scope" value="Eukaryota"/>
</dbReference>
<dbReference type="InterPro" id="IPR027974">
    <property type="entry name" value="DUF4470"/>
</dbReference>
<proteinExistence type="predicted"/>
<feature type="domain" description="DUF4470" evidence="2">
    <location>
        <begin position="148"/>
        <end position="249"/>
    </location>
</feature>
<feature type="region of interest" description="Disordered" evidence="1">
    <location>
        <begin position="1"/>
        <end position="32"/>
    </location>
</feature>
<organism evidence="3 4">
    <name type="scientific">Eutypa lata (strain UCR-EL1)</name>
    <name type="common">Grapevine dieback disease fungus</name>
    <name type="synonym">Eutypa armeniacae</name>
    <dbReference type="NCBI Taxonomy" id="1287681"/>
    <lineage>
        <taxon>Eukaryota</taxon>
        <taxon>Fungi</taxon>
        <taxon>Dikarya</taxon>
        <taxon>Ascomycota</taxon>
        <taxon>Pezizomycotina</taxon>
        <taxon>Sordariomycetes</taxon>
        <taxon>Xylariomycetidae</taxon>
        <taxon>Xylariales</taxon>
        <taxon>Diatrypaceae</taxon>
        <taxon>Eutypa</taxon>
    </lineage>
</organism>
<dbReference type="KEGG" id="ela:UCREL1_5200"/>
<dbReference type="Proteomes" id="UP000012174">
    <property type="component" value="Unassembled WGS sequence"/>
</dbReference>
<dbReference type="HOGENOM" id="CLU_006713_0_0_1"/>
<dbReference type="AlphaFoldDB" id="M7TD26"/>
<sequence length="873" mass="98804">MTSQVDNRADQEPIAAYTEAAKLAPSDPSPLSNLSAASFEAGRYAESIEFADTALSLLKEKPEDDAKRQKLIARSAKAHVYLSRTTQAEDTRNLLSPGQDNDILQCAVANLKAFQSHGQDAKALRAQLLRLPRYRPQIQDEPDYFSVGHDNAESQYSKSLDKSAKGDQTLAFMFCGIGDARNLFQTILNYYTLEFFKPKREKTKKLHFTILDHKPAVIARDLIFFSLLDESTQLKEPTQGALTALSFLFCTHVVPRSVWDELQRTINKLVSALEHGKQPVSWVYLSPIHSSAVCRVLHSWQQEPEEWFSTKTIRRLVARDNAMQGMNAALMFGDLGKRFPECKVDHKLFKSFSVVAPPSGDEAACDGLHEHIETWMAKKSEDKAPLSRFLDDHWKPNVTLIDEDWEKKQEDNVLMEPCMDFNPIDITANLVEDIKSIPSNNGQPKTCIMDHLTHYFYLVATSLMFMKRRITVEIMAGEMAETMERIQHDSFESPRGPSTVEAGSWPKQYHVIHMSNVPDYVGGPLTSFLYGSPLLKQGLGTGLVSCVLRNPPEWKSVDQFLAEYLLMYNRQLIQTHFGVKLSKETPEAETFGLGAGMYPLIPYYLWEKSATKSAGLASLMSRPALFKWLQAHFLKICLPHPRPQTSMTLVYAPLNVTNFLRLLCHVAGLGYPAHWLSTLIDILCSGEMSTTARAPQKKVLAPSDVDKTYPSRTMSVAPWTAEFTTLVAVWQAFLPFGLLTKTPLPAPDAIAEYCIGLPEFSASNLHVPHFMLVFWNQKSVGQPPRNLRPFLLDDETGDSSERAKKIRAEGVHALTTFNWSSETNAATFWLRVDVVDRMIREDWKVYIWRTDTWDSLTDGWLWSDVSLQQRRWP</sequence>
<dbReference type="STRING" id="1287681.M7TD26"/>
<dbReference type="OrthoDB" id="2423701at2759"/>
<dbReference type="Gene3D" id="1.25.40.10">
    <property type="entry name" value="Tetratricopeptide repeat domain"/>
    <property type="match status" value="1"/>
</dbReference>
<accession>M7TD26</accession>
<protein>
    <submittedName>
        <fullName evidence="3">Putative tetratricopeptide-like protein</fullName>
    </submittedName>
</protein>
<dbReference type="InterPro" id="IPR011990">
    <property type="entry name" value="TPR-like_helical_dom_sf"/>
</dbReference>
<evidence type="ECO:0000259" key="2">
    <source>
        <dbReference type="Pfam" id="PF14737"/>
    </source>
</evidence>